<protein>
    <submittedName>
        <fullName evidence="2">Uncharacterized protein</fullName>
    </submittedName>
</protein>
<keyword evidence="3" id="KW-1185">Reference proteome</keyword>
<dbReference type="Proteomes" id="UP000284706">
    <property type="component" value="Unassembled WGS sequence"/>
</dbReference>
<comment type="caution">
    <text evidence="2">The sequence shown here is derived from an EMBL/GenBank/DDBJ whole genome shotgun (WGS) entry which is preliminary data.</text>
</comment>
<organism evidence="2 3">
    <name type="scientific">Gymnopilus dilepis</name>
    <dbReference type="NCBI Taxonomy" id="231916"/>
    <lineage>
        <taxon>Eukaryota</taxon>
        <taxon>Fungi</taxon>
        <taxon>Dikarya</taxon>
        <taxon>Basidiomycota</taxon>
        <taxon>Agaricomycotina</taxon>
        <taxon>Agaricomycetes</taxon>
        <taxon>Agaricomycetidae</taxon>
        <taxon>Agaricales</taxon>
        <taxon>Agaricineae</taxon>
        <taxon>Hymenogastraceae</taxon>
        <taxon>Gymnopilus</taxon>
    </lineage>
</organism>
<feature type="region of interest" description="Disordered" evidence="1">
    <location>
        <begin position="125"/>
        <end position="146"/>
    </location>
</feature>
<evidence type="ECO:0000313" key="3">
    <source>
        <dbReference type="Proteomes" id="UP000284706"/>
    </source>
</evidence>
<reference evidence="2 3" key="1">
    <citation type="journal article" date="2018" name="Evol. Lett.">
        <title>Horizontal gene cluster transfer increased hallucinogenic mushroom diversity.</title>
        <authorList>
            <person name="Reynolds H.T."/>
            <person name="Vijayakumar V."/>
            <person name="Gluck-Thaler E."/>
            <person name="Korotkin H.B."/>
            <person name="Matheny P.B."/>
            <person name="Slot J.C."/>
        </authorList>
    </citation>
    <scope>NUCLEOTIDE SEQUENCE [LARGE SCALE GENOMIC DNA]</scope>
    <source>
        <strain evidence="2 3">SRW20</strain>
    </source>
</reference>
<evidence type="ECO:0000313" key="2">
    <source>
        <dbReference type="EMBL" id="PPQ96492.1"/>
    </source>
</evidence>
<name>A0A409Y0G0_9AGAR</name>
<proteinExistence type="predicted"/>
<sequence length="617" mass="69030">MTRVSRLKAREKIFFRVSGTRAEKSELSETSKSVARPSSGREHAFPRIDTALQSDTAKSQHPVTYSTPMQGQQLSSFIPGHGMPVSSLFPAAQYSAAPQKGTISNGCARSASVTCPSSSTLHALEPKSLRPNQSYSRPTPCDTAANESHISAGRRNNQRQADYHSALEAAPIGEVEGRDRDICVQSIRPSTVKEDVSFRGRFSSEMQEQLGQGFKELDQVVQKIKALTGLSERQILKRWKPTDPKDLNYWNIYQKYFRTRKEEELSRLGLEYVSMLLDKAKLPMAVIQASYKAFQKQEPCYQSILEKFWSISQIDGSNTTLNSRERDFLKFVNAMKRLTESASTINGFEAAFCAVGSVIQQDQSLSATHCSRLSSNFFSNRLRLSDNDLEGHLKAHVYDITSRTAVSQSKNQEIFVTSLSPGTLAPEPLNTGNAKESGNGRSRKQRLATVLKDKIWDMIVPCEISRLRKSRLPYSDLPTILAENGYIIENWPEDVLFPCDLPKGTGIARLHARQKELLLDAFNDKDYPVKITKKYSGDVPPTEPVITGVPPTSDSEHSRGRRRFLDEGKTVDRNGPARRVGLLEKRGSVPSSHRDKRSRMCNGDGDDYTTKKQRISV</sequence>
<dbReference type="OrthoDB" id="3069167at2759"/>
<dbReference type="EMBL" id="NHYE01001365">
    <property type="protein sequence ID" value="PPQ96492.1"/>
    <property type="molecule type" value="Genomic_DNA"/>
</dbReference>
<dbReference type="AlphaFoldDB" id="A0A409Y0G0"/>
<feature type="region of interest" description="Disordered" evidence="1">
    <location>
        <begin position="19"/>
        <end position="46"/>
    </location>
</feature>
<dbReference type="InParanoid" id="A0A409Y0G0"/>
<evidence type="ECO:0000256" key="1">
    <source>
        <dbReference type="SAM" id="MobiDB-lite"/>
    </source>
</evidence>
<feature type="compositionally biased region" description="Basic and acidic residues" evidence="1">
    <location>
        <begin position="554"/>
        <end position="572"/>
    </location>
</feature>
<accession>A0A409Y0G0</accession>
<feature type="region of interest" description="Disordered" evidence="1">
    <location>
        <begin position="538"/>
        <end position="617"/>
    </location>
</feature>
<gene>
    <name evidence="2" type="ORF">CVT26_010486</name>
</gene>